<proteinExistence type="predicted"/>
<accession>A0A8H3TTZ1</accession>
<sequence length="442" mass="47052">MTSVKTSTPASGKVKSTTTPDVKHHPYVRSSSSDTTSPDLSTDMPLPSDKKHITISLSDPTLTRYGDAIYDPAFLAIALDPSVSEKEKLKAARGVRNRLSAACSRQKRKELLDGLKEDNERLKGENQILMDEIKRLRGGPAQRTEVEAMPVEEDKPMKAVTPPPSHATTTSPDGTIDPTALSSTTQSAHLVFIGELISTNQTLQQTITSLVSDRDAWKTKYESLMANIARLGAGTPHAVADIIKHSPVVDDVVGALPDSYVSSPTKSTTSTLVSEYLLDADIDAPSPADLSMDLSEPSTAPSSSPYLWAQIQGQVAKADSAVPKLWIPSGLGLDLGLDGTLPAADDLYYLSTDGYNPINSTEEANLDQTLGMRQTLFDIGSQAGPLSAVSTSEYSIPFDFSAPQASTRDGDDAAVELLSDELTLGSGTGAWDTLSGTMIDVQ</sequence>
<protein>
    <recommendedName>
        <fullName evidence="3">BZIP domain-containing protein</fullName>
    </recommendedName>
</protein>
<dbReference type="PROSITE" id="PS50217">
    <property type="entry name" value="BZIP"/>
    <property type="match status" value="1"/>
</dbReference>
<feature type="compositionally biased region" description="Polar residues" evidence="2">
    <location>
        <begin position="1"/>
        <end position="20"/>
    </location>
</feature>
<dbReference type="InterPro" id="IPR004827">
    <property type="entry name" value="bZIP"/>
</dbReference>
<dbReference type="SMART" id="SM00338">
    <property type="entry name" value="BRLZ"/>
    <property type="match status" value="1"/>
</dbReference>
<feature type="domain" description="BZIP" evidence="3">
    <location>
        <begin position="87"/>
        <end position="137"/>
    </location>
</feature>
<organism evidence="4 5">
    <name type="scientific">Naganishia liquefaciens</name>
    <dbReference type="NCBI Taxonomy" id="104408"/>
    <lineage>
        <taxon>Eukaryota</taxon>
        <taxon>Fungi</taxon>
        <taxon>Dikarya</taxon>
        <taxon>Basidiomycota</taxon>
        <taxon>Agaricomycotina</taxon>
        <taxon>Tremellomycetes</taxon>
        <taxon>Filobasidiales</taxon>
        <taxon>Filobasidiaceae</taxon>
        <taxon>Naganishia</taxon>
    </lineage>
</organism>
<dbReference type="SUPFAM" id="SSF57959">
    <property type="entry name" value="Leucine zipper domain"/>
    <property type="match status" value="1"/>
</dbReference>
<feature type="compositionally biased region" description="Low complexity" evidence="2">
    <location>
        <begin position="30"/>
        <end position="43"/>
    </location>
</feature>
<gene>
    <name evidence="4" type="ORF">NliqN6_3898</name>
</gene>
<dbReference type="AlphaFoldDB" id="A0A8H3TTZ1"/>
<feature type="region of interest" description="Disordered" evidence="2">
    <location>
        <begin position="1"/>
        <end position="50"/>
    </location>
</feature>
<keyword evidence="5" id="KW-1185">Reference proteome</keyword>
<evidence type="ECO:0000313" key="5">
    <source>
        <dbReference type="Proteomes" id="UP000620104"/>
    </source>
</evidence>
<dbReference type="InterPro" id="IPR046347">
    <property type="entry name" value="bZIP_sf"/>
</dbReference>
<dbReference type="Gene3D" id="1.20.5.170">
    <property type="match status" value="1"/>
</dbReference>
<evidence type="ECO:0000313" key="4">
    <source>
        <dbReference type="EMBL" id="GHJ87496.1"/>
    </source>
</evidence>
<dbReference type="GO" id="GO:0003700">
    <property type="term" value="F:DNA-binding transcription factor activity"/>
    <property type="evidence" value="ECO:0007669"/>
    <property type="project" value="InterPro"/>
</dbReference>
<comment type="caution">
    <text evidence="4">The sequence shown here is derived from an EMBL/GenBank/DDBJ whole genome shotgun (WGS) entry which is preliminary data.</text>
</comment>
<dbReference type="CDD" id="cd14699">
    <property type="entry name" value="bZIP_Fos_like"/>
    <property type="match status" value="1"/>
</dbReference>
<evidence type="ECO:0000256" key="1">
    <source>
        <dbReference type="SAM" id="Coils"/>
    </source>
</evidence>
<dbReference type="Proteomes" id="UP000620104">
    <property type="component" value="Unassembled WGS sequence"/>
</dbReference>
<feature type="region of interest" description="Disordered" evidence="2">
    <location>
        <begin position="139"/>
        <end position="181"/>
    </location>
</feature>
<evidence type="ECO:0000259" key="3">
    <source>
        <dbReference type="PROSITE" id="PS50217"/>
    </source>
</evidence>
<name>A0A8H3TTZ1_9TREE</name>
<reference evidence="4" key="1">
    <citation type="submission" date="2020-07" db="EMBL/GenBank/DDBJ databases">
        <title>Draft Genome Sequence of a Deep-Sea Yeast, Naganishia (Cryptococcus) liquefaciens strain N6.</title>
        <authorList>
            <person name="Han Y.W."/>
            <person name="Kajitani R."/>
            <person name="Morimoto H."/>
            <person name="Parhat M."/>
            <person name="Tsubouchi H."/>
            <person name="Bakenova O."/>
            <person name="Ogata M."/>
            <person name="Argunhan B."/>
            <person name="Aoki R."/>
            <person name="Kajiwara S."/>
            <person name="Itoh T."/>
            <person name="Iwasaki H."/>
        </authorList>
    </citation>
    <scope>NUCLEOTIDE SEQUENCE</scope>
    <source>
        <strain evidence="4">N6</strain>
    </source>
</reference>
<dbReference type="OrthoDB" id="2594799at2759"/>
<keyword evidence="1" id="KW-0175">Coiled coil</keyword>
<feature type="coiled-coil region" evidence="1">
    <location>
        <begin position="105"/>
        <end position="139"/>
    </location>
</feature>
<dbReference type="EMBL" id="BLZA01000021">
    <property type="protein sequence ID" value="GHJ87496.1"/>
    <property type="molecule type" value="Genomic_DNA"/>
</dbReference>
<evidence type="ECO:0000256" key="2">
    <source>
        <dbReference type="SAM" id="MobiDB-lite"/>
    </source>
</evidence>